<protein>
    <submittedName>
        <fullName evidence="1">Uncharacterized protein</fullName>
    </submittedName>
</protein>
<sequence length="81" mass="9018">MVMAPRPSDAVKIATPDSGGEVVDNIIGNELDDYNLEEDSQFCHLSINEADGFMEDNELENPNSHLYRLLTVNNGMLQPPR</sequence>
<dbReference type="AlphaFoldDB" id="A0A653DGY6"/>
<proteinExistence type="predicted"/>
<dbReference type="EMBL" id="CAACVG010012036">
    <property type="protein sequence ID" value="VEN59473.1"/>
    <property type="molecule type" value="Genomic_DNA"/>
</dbReference>
<evidence type="ECO:0000313" key="2">
    <source>
        <dbReference type="Proteomes" id="UP000410492"/>
    </source>
</evidence>
<gene>
    <name evidence="1" type="ORF">CALMAC_LOCUS17472</name>
</gene>
<reference evidence="1 2" key="1">
    <citation type="submission" date="2019-01" db="EMBL/GenBank/DDBJ databases">
        <authorList>
            <person name="Sayadi A."/>
        </authorList>
    </citation>
    <scope>NUCLEOTIDE SEQUENCE [LARGE SCALE GENOMIC DNA]</scope>
</reference>
<dbReference type="Proteomes" id="UP000410492">
    <property type="component" value="Unassembled WGS sequence"/>
</dbReference>
<dbReference type="OrthoDB" id="3535323at2759"/>
<keyword evidence="2" id="KW-1185">Reference proteome</keyword>
<organism evidence="1 2">
    <name type="scientific">Callosobruchus maculatus</name>
    <name type="common">Southern cowpea weevil</name>
    <name type="synonym">Pulse bruchid</name>
    <dbReference type="NCBI Taxonomy" id="64391"/>
    <lineage>
        <taxon>Eukaryota</taxon>
        <taxon>Metazoa</taxon>
        <taxon>Ecdysozoa</taxon>
        <taxon>Arthropoda</taxon>
        <taxon>Hexapoda</taxon>
        <taxon>Insecta</taxon>
        <taxon>Pterygota</taxon>
        <taxon>Neoptera</taxon>
        <taxon>Endopterygota</taxon>
        <taxon>Coleoptera</taxon>
        <taxon>Polyphaga</taxon>
        <taxon>Cucujiformia</taxon>
        <taxon>Chrysomeloidea</taxon>
        <taxon>Chrysomelidae</taxon>
        <taxon>Bruchinae</taxon>
        <taxon>Bruchini</taxon>
        <taxon>Callosobruchus</taxon>
    </lineage>
</organism>
<accession>A0A653DGY6</accession>
<evidence type="ECO:0000313" key="1">
    <source>
        <dbReference type="EMBL" id="VEN59473.1"/>
    </source>
</evidence>
<name>A0A653DGY6_CALMS</name>